<proteinExistence type="predicted"/>
<gene>
    <name evidence="1" type="ORF">BBRV_LOCUS84894</name>
</gene>
<dbReference type="EMBL" id="CADCXW020000250">
    <property type="protein sequence ID" value="CAD1565863.1"/>
    <property type="molecule type" value="Genomic_DNA"/>
</dbReference>
<evidence type="ECO:0000313" key="1">
    <source>
        <dbReference type="EMBL" id="CAD1565863.1"/>
    </source>
</evidence>
<protein>
    <submittedName>
        <fullName evidence="1">Uncharacterized protein</fullName>
    </submittedName>
</protein>
<sequence>MADQTLIIDIQGYADDSGNLIPKEVAWELLSGTAEMHAIIRPPCSWQQLSSKSRTVNDYLEKNELGIKWCYPGISHDRMAQLATHIPPEIQTDCLHIRLPDAELAQLMETPNGHLSM</sequence>
<reference evidence="1" key="1">
    <citation type="submission" date="2020-07" db="EMBL/GenBank/DDBJ databases">
        <authorList>
            <person name="Ferguson B K."/>
        </authorList>
    </citation>
    <scope>NUCLEOTIDE SEQUENCE</scope>
    <source>
        <strain evidence="1">L06</strain>
    </source>
</reference>
<accession>A0A6V7KPH1</accession>
<organism evidence="1">
    <name type="scientific">Bracon brevicornis</name>
    <dbReference type="NCBI Taxonomy" id="1563983"/>
    <lineage>
        <taxon>Eukaryota</taxon>
        <taxon>Metazoa</taxon>
        <taxon>Ecdysozoa</taxon>
        <taxon>Arthropoda</taxon>
        <taxon>Hexapoda</taxon>
        <taxon>Insecta</taxon>
        <taxon>Pterygota</taxon>
        <taxon>Neoptera</taxon>
        <taxon>Endopterygota</taxon>
        <taxon>Hymenoptera</taxon>
        <taxon>Apocrita</taxon>
        <taxon>Ichneumonoidea</taxon>
        <taxon>Braconidae</taxon>
        <taxon>Braconinae</taxon>
        <taxon>Bracon</taxon>
    </lineage>
</organism>
<dbReference type="AlphaFoldDB" id="A0A6V7KPH1"/>
<name>A0A6V7KPH1_9HYME</name>